<dbReference type="InterPro" id="IPR029044">
    <property type="entry name" value="Nucleotide-diphossugar_trans"/>
</dbReference>
<dbReference type="GO" id="GO:0000032">
    <property type="term" value="P:cell wall mannoprotein biosynthetic process"/>
    <property type="evidence" value="ECO:0007669"/>
    <property type="project" value="TreeGrafter"/>
</dbReference>
<keyword evidence="4" id="KW-1185">Reference proteome</keyword>
<dbReference type="InterPro" id="IPR002685">
    <property type="entry name" value="Glyco_trans_15"/>
</dbReference>
<comment type="similarity">
    <text evidence="1">Belongs to the glycosyltransferase 15 family.</text>
</comment>
<dbReference type="GO" id="GO:0006487">
    <property type="term" value="P:protein N-linked glycosylation"/>
    <property type="evidence" value="ECO:0007669"/>
    <property type="project" value="TreeGrafter"/>
</dbReference>
<dbReference type="Gene3D" id="3.90.550.10">
    <property type="entry name" value="Spore Coat Polysaccharide Biosynthesis Protein SpsA, Chain A"/>
    <property type="match status" value="2"/>
</dbReference>
<evidence type="ECO:0008006" key="5">
    <source>
        <dbReference type="Google" id="ProtNLM"/>
    </source>
</evidence>
<reference evidence="3 4" key="1">
    <citation type="submission" date="2019-02" db="EMBL/GenBank/DDBJ databases">
        <title>Genome sequencing of the rare red list fungi Bondarzewia mesenterica.</title>
        <authorList>
            <person name="Buettner E."/>
            <person name="Kellner H."/>
        </authorList>
    </citation>
    <scope>NUCLEOTIDE SEQUENCE [LARGE SCALE GENOMIC DNA]</scope>
    <source>
        <strain evidence="3 4">DSM 108281</strain>
    </source>
</reference>
<gene>
    <name evidence="3" type="ORF">EW146_g5055</name>
</gene>
<dbReference type="EMBL" id="SGPL01000211">
    <property type="protein sequence ID" value="THH15416.1"/>
    <property type="molecule type" value="Genomic_DNA"/>
</dbReference>
<comment type="caution">
    <text evidence="3">The sequence shown here is derived from an EMBL/GenBank/DDBJ whole genome shotgun (WGS) entry which is preliminary data.</text>
</comment>
<dbReference type="SUPFAM" id="SSF53448">
    <property type="entry name" value="Nucleotide-diphospho-sugar transferases"/>
    <property type="match status" value="1"/>
</dbReference>
<dbReference type="PANTHER" id="PTHR31121:SF6">
    <property type="entry name" value="ALPHA-1,2 MANNOSYLTRANSFERASE KTR1"/>
    <property type="match status" value="1"/>
</dbReference>
<dbReference type="OrthoDB" id="439943at2759"/>
<sequence>MNRNVRLVGVAVVLVVLVFSILRLVTEPFSRLKAATGLSPSRPTNGIPDSYYYDFDAEHNITHNNSSVSTAAPGDSLLIHRANATLVMLARNSDIDGAVKSVREVEDKFNKKFGYPWVFLNEEPFSNEFQRRVGNLVNSPTHFAQIPKEHWFQPDWIDEKKASESREKMVQNNIIYGGSVPFSSATSFFNNIAIIGVLSFTITMYEYEATIPTLWETVKGTCIQFFWSALEPDLDTSFTEFVKLYPQYVSPDNAMGFMSENNGENYNLCHFWSNFEIADMDFWRGEAYTKFFEFLDSKGGFYYERWGDAPVHSIATALFARKDQIQFFREIGYEHNPYTHCPKEEDLWERGRCACDPGRSFGAFVSPPLFARVADYDGYSCLNKWDRLMAA</sequence>
<dbReference type="GO" id="GO:0006493">
    <property type="term" value="P:protein O-linked glycosylation"/>
    <property type="evidence" value="ECO:0007669"/>
    <property type="project" value="TreeGrafter"/>
</dbReference>
<dbReference type="Proteomes" id="UP000310158">
    <property type="component" value="Unassembled WGS sequence"/>
</dbReference>
<dbReference type="GO" id="GO:0016020">
    <property type="term" value="C:membrane"/>
    <property type="evidence" value="ECO:0007669"/>
    <property type="project" value="InterPro"/>
</dbReference>
<evidence type="ECO:0000256" key="2">
    <source>
        <dbReference type="ARBA" id="ARBA00022679"/>
    </source>
</evidence>
<name>A0A4S4LSL9_9AGAM</name>
<dbReference type="GO" id="GO:0005794">
    <property type="term" value="C:Golgi apparatus"/>
    <property type="evidence" value="ECO:0007669"/>
    <property type="project" value="TreeGrafter"/>
</dbReference>
<evidence type="ECO:0000313" key="3">
    <source>
        <dbReference type="EMBL" id="THH15416.1"/>
    </source>
</evidence>
<protein>
    <recommendedName>
        <fullName evidence="5">Glycosyltransferase family 15 protein</fullName>
    </recommendedName>
</protein>
<proteinExistence type="inferred from homology"/>
<dbReference type="GO" id="GO:0000026">
    <property type="term" value="F:alpha-1,2-mannosyltransferase activity"/>
    <property type="evidence" value="ECO:0007669"/>
    <property type="project" value="TreeGrafter"/>
</dbReference>
<evidence type="ECO:0000256" key="1">
    <source>
        <dbReference type="ARBA" id="ARBA00007677"/>
    </source>
</evidence>
<keyword evidence="2" id="KW-0808">Transferase</keyword>
<evidence type="ECO:0000313" key="4">
    <source>
        <dbReference type="Proteomes" id="UP000310158"/>
    </source>
</evidence>
<dbReference type="AlphaFoldDB" id="A0A4S4LSL9"/>
<organism evidence="3 4">
    <name type="scientific">Bondarzewia mesenterica</name>
    <dbReference type="NCBI Taxonomy" id="1095465"/>
    <lineage>
        <taxon>Eukaryota</taxon>
        <taxon>Fungi</taxon>
        <taxon>Dikarya</taxon>
        <taxon>Basidiomycota</taxon>
        <taxon>Agaricomycotina</taxon>
        <taxon>Agaricomycetes</taxon>
        <taxon>Russulales</taxon>
        <taxon>Bondarzewiaceae</taxon>
        <taxon>Bondarzewia</taxon>
    </lineage>
</organism>
<dbReference type="Pfam" id="PF01793">
    <property type="entry name" value="Glyco_transf_15"/>
    <property type="match status" value="2"/>
</dbReference>
<accession>A0A4S4LSL9</accession>
<dbReference type="PANTHER" id="PTHR31121">
    <property type="entry name" value="ALPHA-1,2 MANNOSYLTRANSFERASE KTR1"/>
    <property type="match status" value="1"/>
</dbReference>